<gene>
    <name evidence="3" type="ORF">FO440_08065</name>
</gene>
<dbReference type="InterPro" id="IPR012338">
    <property type="entry name" value="Beta-lactam/transpept-like"/>
</dbReference>
<dbReference type="PANTHER" id="PTHR46825">
    <property type="entry name" value="D-ALANYL-D-ALANINE-CARBOXYPEPTIDASE/ENDOPEPTIDASE AMPH"/>
    <property type="match status" value="1"/>
</dbReference>
<evidence type="ECO:0000256" key="1">
    <source>
        <dbReference type="SAM" id="SignalP"/>
    </source>
</evidence>
<evidence type="ECO:0000313" key="4">
    <source>
        <dbReference type="Proteomes" id="UP000318733"/>
    </source>
</evidence>
<evidence type="ECO:0000313" key="3">
    <source>
        <dbReference type="EMBL" id="TSJ44118.1"/>
    </source>
</evidence>
<evidence type="ECO:0000259" key="2">
    <source>
        <dbReference type="Pfam" id="PF00144"/>
    </source>
</evidence>
<sequence>MKTARLIAFLLSLYCLPVAAQVNRPLYDEVKDSVVSKFNRNDYQDIYSLLDTSFSKNISSAQLVRFLKGIQNSGKILGSAFQSEDKGVASYLLNFELRDMVMHLQVKPDKKITTLGFLNVPPVLLDHAPKVLTDNPLKSALDKAVDSIALDYFRNAKVNSLSIGILQNGKPHIYNYGETNKENGKLPSAQTGYEIGSITKTFTATILGQAVSDNKVSLKDDIRKYLPGNYPNLSFNGVPITLENLANHTSGLPELPADIGDLAGYDPVNPELHYDSARFYTALSKVTIDTIPGHKFRYSNWGMSVLGHILEKVYGKPMAVLIRQYITSPLHMNRTWYINEKPYSNIAIPHSENDRILPITDEHYFSPAGGLCTTVKDLLIYMNAQIAENSAAIKLTHRPTVNDIGLGWGVRNSGTSREYQHNGSTQGSTAHISIFPELNSGCVVLSNNKVQLGKTIIAIQKILKQKAS</sequence>
<dbReference type="OrthoDB" id="9793489at2"/>
<feature type="signal peptide" evidence="1">
    <location>
        <begin position="1"/>
        <end position="20"/>
    </location>
</feature>
<dbReference type="InterPro" id="IPR001466">
    <property type="entry name" value="Beta-lactam-related"/>
</dbReference>
<dbReference type="EMBL" id="VLPK01000001">
    <property type="protein sequence ID" value="TSJ44118.1"/>
    <property type="molecule type" value="Genomic_DNA"/>
</dbReference>
<protein>
    <submittedName>
        <fullName evidence="3">Beta-lactamase family protein</fullName>
    </submittedName>
</protein>
<comment type="caution">
    <text evidence="3">The sequence shown here is derived from an EMBL/GenBank/DDBJ whole genome shotgun (WGS) entry which is preliminary data.</text>
</comment>
<accession>A0A556MWD3</accession>
<dbReference type="PANTHER" id="PTHR46825:SF9">
    <property type="entry name" value="BETA-LACTAMASE-RELATED DOMAIN-CONTAINING PROTEIN"/>
    <property type="match status" value="1"/>
</dbReference>
<keyword evidence="4" id="KW-1185">Reference proteome</keyword>
<feature type="chain" id="PRO_5021706550" evidence="1">
    <location>
        <begin position="21"/>
        <end position="468"/>
    </location>
</feature>
<feature type="domain" description="Beta-lactamase-related" evidence="2">
    <location>
        <begin position="157"/>
        <end position="450"/>
    </location>
</feature>
<dbReference type="Gene3D" id="3.40.710.10">
    <property type="entry name" value="DD-peptidase/beta-lactamase superfamily"/>
    <property type="match status" value="1"/>
</dbReference>
<proteinExistence type="predicted"/>
<dbReference type="SUPFAM" id="SSF56601">
    <property type="entry name" value="beta-lactamase/transpeptidase-like"/>
    <property type="match status" value="1"/>
</dbReference>
<reference evidence="3 4" key="1">
    <citation type="submission" date="2019-07" db="EMBL/GenBank/DDBJ databases">
        <authorList>
            <person name="Huq M.A."/>
        </authorList>
    </citation>
    <scope>NUCLEOTIDE SEQUENCE [LARGE SCALE GENOMIC DNA]</scope>
    <source>
        <strain evidence="3 4">MAH-19</strain>
    </source>
</reference>
<dbReference type="Pfam" id="PF00144">
    <property type="entry name" value="Beta-lactamase"/>
    <property type="match status" value="1"/>
</dbReference>
<dbReference type="InterPro" id="IPR050491">
    <property type="entry name" value="AmpC-like"/>
</dbReference>
<keyword evidence="1" id="KW-0732">Signal</keyword>
<dbReference type="RefSeq" id="WP_144247682.1">
    <property type="nucleotide sequence ID" value="NZ_VLPK01000001.1"/>
</dbReference>
<dbReference type="Proteomes" id="UP000318733">
    <property type="component" value="Unassembled WGS sequence"/>
</dbReference>
<organism evidence="3 4">
    <name type="scientific">Mucilaginibacter corticis</name>
    <dbReference type="NCBI Taxonomy" id="2597670"/>
    <lineage>
        <taxon>Bacteria</taxon>
        <taxon>Pseudomonadati</taxon>
        <taxon>Bacteroidota</taxon>
        <taxon>Sphingobacteriia</taxon>
        <taxon>Sphingobacteriales</taxon>
        <taxon>Sphingobacteriaceae</taxon>
        <taxon>Mucilaginibacter</taxon>
    </lineage>
</organism>
<name>A0A556MWD3_9SPHI</name>
<dbReference type="AlphaFoldDB" id="A0A556MWD3"/>